<comment type="caution">
    <text evidence="20">The sequence shown here is derived from an EMBL/GenBank/DDBJ whole genome shotgun (WGS) entry which is preliminary data.</text>
</comment>
<dbReference type="Gene3D" id="2.40.50.690">
    <property type="match status" value="1"/>
</dbReference>
<dbReference type="RefSeq" id="XP_005650349.1">
    <property type="nucleotide sequence ID" value="XM_005650292.1"/>
</dbReference>
<protein>
    <recommendedName>
        <fullName evidence="7">DIS3-like exonuclease 1</fullName>
        <ecNumber evidence="6">3.1.13.1</ecNumber>
    </recommendedName>
    <alternativeName>
        <fullName evidence="17">Ribosomal RNA-processing protein 44</fullName>
    </alternativeName>
</protein>
<dbReference type="InterPro" id="IPR041505">
    <property type="entry name" value="Dis3_CSD2"/>
</dbReference>
<evidence type="ECO:0000256" key="11">
    <source>
        <dbReference type="ARBA" id="ARBA00022801"/>
    </source>
</evidence>
<dbReference type="GO" id="GO:0008859">
    <property type="term" value="F:exoribonuclease II activity"/>
    <property type="evidence" value="ECO:0007669"/>
    <property type="project" value="UniProtKB-EC"/>
</dbReference>
<dbReference type="Pfam" id="PF17849">
    <property type="entry name" value="OB_Dis3"/>
    <property type="match status" value="1"/>
</dbReference>
<keyword evidence="15" id="KW-0694">RNA-binding</keyword>
<dbReference type="InterPro" id="IPR001900">
    <property type="entry name" value="RNase_II/R"/>
</dbReference>
<feature type="compositionally biased region" description="Polar residues" evidence="18">
    <location>
        <begin position="1137"/>
        <end position="1146"/>
    </location>
</feature>
<dbReference type="Proteomes" id="UP000007264">
    <property type="component" value="Unassembled WGS sequence"/>
</dbReference>
<evidence type="ECO:0000256" key="18">
    <source>
        <dbReference type="SAM" id="MobiDB-lite"/>
    </source>
</evidence>
<comment type="catalytic activity">
    <reaction evidence="1">
        <text>Exonucleolytic cleavage in the 3'- to 5'-direction to yield nucleoside 5'-phosphates.</text>
        <dbReference type="EC" id="3.1.13.1"/>
    </reaction>
</comment>
<evidence type="ECO:0000256" key="16">
    <source>
        <dbReference type="ARBA" id="ARBA00023242"/>
    </source>
</evidence>
<proteinExistence type="inferred from homology"/>
<dbReference type="GO" id="GO:0000956">
    <property type="term" value="P:nuclear-transcribed mRNA catabolic process"/>
    <property type="evidence" value="ECO:0007669"/>
    <property type="project" value="UniProtKB-ARBA"/>
</dbReference>
<evidence type="ECO:0000256" key="3">
    <source>
        <dbReference type="ARBA" id="ARBA00004123"/>
    </source>
</evidence>
<gene>
    <name evidence="20" type="ORF">COCSUDRAFT_60817</name>
</gene>
<keyword evidence="13" id="KW-0269">Exonuclease</keyword>
<keyword evidence="16" id="KW-0539">Nucleus</keyword>
<dbReference type="OrthoDB" id="372421at2759"/>
<dbReference type="GO" id="GO:0005737">
    <property type="term" value="C:cytoplasm"/>
    <property type="evidence" value="ECO:0007669"/>
    <property type="project" value="UniProtKB-SubCell"/>
</dbReference>
<dbReference type="GO" id="GO:0000176">
    <property type="term" value="C:nuclear exosome (RNase complex)"/>
    <property type="evidence" value="ECO:0007669"/>
    <property type="project" value="UniProtKB-ARBA"/>
</dbReference>
<evidence type="ECO:0000256" key="12">
    <source>
        <dbReference type="ARBA" id="ARBA00022835"/>
    </source>
</evidence>
<feature type="compositionally biased region" description="Polar residues" evidence="18">
    <location>
        <begin position="1073"/>
        <end position="1084"/>
    </location>
</feature>
<dbReference type="STRING" id="574566.I0Z586"/>
<dbReference type="InterPro" id="IPR050180">
    <property type="entry name" value="RNR_Ribonuclease"/>
</dbReference>
<dbReference type="InterPro" id="IPR033771">
    <property type="entry name" value="Rrp44_CSD1"/>
</dbReference>
<evidence type="ECO:0000256" key="5">
    <source>
        <dbReference type="ARBA" id="ARBA00005785"/>
    </source>
</evidence>
<dbReference type="EMBL" id="AGSI01000003">
    <property type="protein sequence ID" value="EIE25805.1"/>
    <property type="molecule type" value="Genomic_DNA"/>
</dbReference>
<dbReference type="KEGG" id="csl:COCSUDRAFT_60817"/>
<evidence type="ECO:0000259" key="19">
    <source>
        <dbReference type="SMART" id="SM00955"/>
    </source>
</evidence>
<dbReference type="PANTHER" id="PTHR23355">
    <property type="entry name" value="RIBONUCLEASE"/>
    <property type="match status" value="1"/>
</dbReference>
<reference evidence="20 21" key="1">
    <citation type="journal article" date="2012" name="Genome Biol.">
        <title>The genome of the polar eukaryotic microalga coccomyxa subellipsoidea reveals traits of cold adaptation.</title>
        <authorList>
            <person name="Blanc G."/>
            <person name="Agarkova I."/>
            <person name="Grimwood J."/>
            <person name="Kuo A."/>
            <person name="Brueggeman A."/>
            <person name="Dunigan D."/>
            <person name="Gurnon J."/>
            <person name="Ladunga I."/>
            <person name="Lindquist E."/>
            <person name="Lucas S."/>
            <person name="Pangilinan J."/>
            <person name="Proschold T."/>
            <person name="Salamov A."/>
            <person name="Schmutz J."/>
            <person name="Weeks D."/>
            <person name="Yamada T."/>
            <person name="Claverie J.M."/>
            <person name="Grigoriev I."/>
            <person name="Van Etten J."/>
            <person name="Lomsadze A."/>
            <person name="Borodovsky M."/>
        </authorList>
    </citation>
    <scope>NUCLEOTIDE SEQUENCE [LARGE SCALE GENOMIC DNA]</scope>
    <source>
        <strain evidence="20 21">C-169</strain>
    </source>
</reference>
<keyword evidence="21" id="KW-1185">Reference proteome</keyword>
<dbReference type="PANTHER" id="PTHR23355:SF30">
    <property type="entry name" value="DIS3-LIKE EXONUCLEASE 1"/>
    <property type="match status" value="1"/>
</dbReference>
<dbReference type="InterPro" id="IPR012340">
    <property type="entry name" value="NA-bd_OB-fold"/>
</dbReference>
<keyword evidence="14" id="KW-0460">Magnesium</keyword>
<organism evidence="20 21">
    <name type="scientific">Coccomyxa subellipsoidea (strain C-169)</name>
    <name type="common">Green microalga</name>
    <dbReference type="NCBI Taxonomy" id="574566"/>
    <lineage>
        <taxon>Eukaryota</taxon>
        <taxon>Viridiplantae</taxon>
        <taxon>Chlorophyta</taxon>
        <taxon>core chlorophytes</taxon>
        <taxon>Trebouxiophyceae</taxon>
        <taxon>Trebouxiophyceae incertae sedis</taxon>
        <taxon>Coccomyxaceae</taxon>
        <taxon>Coccomyxa</taxon>
        <taxon>Coccomyxa subellipsoidea</taxon>
    </lineage>
</organism>
<comment type="similarity">
    <text evidence="5">Belongs to the RNR ribonuclease family.</text>
</comment>
<evidence type="ECO:0000256" key="6">
    <source>
        <dbReference type="ARBA" id="ARBA00012163"/>
    </source>
</evidence>
<dbReference type="Pfam" id="PF12014">
    <property type="entry name" value="Cyclin_D1_bind"/>
    <property type="match status" value="1"/>
</dbReference>
<dbReference type="GO" id="GO:0003723">
    <property type="term" value="F:RNA binding"/>
    <property type="evidence" value="ECO:0007669"/>
    <property type="project" value="UniProtKB-KW"/>
</dbReference>
<dbReference type="GO" id="GO:0006364">
    <property type="term" value="P:rRNA processing"/>
    <property type="evidence" value="ECO:0007669"/>
    <property type="project" value="UniProtKB-KW"/>
</dbReference>
<comment type="subcellular location">
    <subcellularLocation>
        <location evidence="4">Cytoplasm</location>
    </subcellularLocation>
    <subcellularLocation>
        <location evidence="3">Nucleus</location>
    </subcellularLocation>
</comment>
<dbReference type="Pfam" id="PF00773">
    <property type="entry name" value="RNB"/>
    <property type="match status" value="1"/>
</dbReference>
<dbReference type="Pfam" id="PF17216">
    <property type="entry name" value="Rrp44_CSD1"/>
    <property type="match status" value="1"/>
</dbReference>
<sequence>MPSRTYRTYRFRKRSHNVSEAAEEAYLRDDIPCGSDACSTCQHGLPAVSADAPHYIIPDAQALDDFLEIFELPQLQNFILLTSVLQEFWQHSNIRKNARLRSLYRDVRRKCTVFDNLHYAPTAPGPSERHTDREIDKAARWFFGHLDCRIPIVVLSSHADQQQDYADGDVAHAGHQATNSISEGDAILMQILRDCGHDVDFTAFSQPAAAVKPQRVLEGVEHMHPTTYFSHFWAECIPVMELFESLEAARQAAADEGSTPAKDFQYPAHLGASALDSALSSGDVLQGVLHMGRRGPKDGVVRVGQGMDAGEVQISGMQALNRAMHGDVVAVRLLPRDQWPASTAAILEEDVQEASPEGMDEDASSGAPNGAEHINRTNFLAQAGVSSDGRLQPSGEVVAIVQRSAQDVAACLSQQDEAALLSNPDSLRSEAVLCVPMDRRLPLLRLRSRQLLQLVGQRFVVRVDSWQRESRHPSCHFVRTLGALNDMRAETDAVLVKAGIEWHPFSESAMAELPRVADPSHWSVPDAEAAVRRDLRSADQLICSIDPPGCTDVDDALSVRELPSGDLEIGVHIADVSHFGGFLDGEAAARCTTVYLVDRRLDMLPALLSEQLCSLRSGTDRLAVSVLWTLSPDLHDRDVWFGRTIIRSRYQLEYQQAQDIMDGRPPRPEHDHIAPQDRPRLLRNLHTLARIAAHLRAGRLQDGALELESAELRFETAAEGQPTEVMGKAEVPMMAVVAEMMIFANSAVARRIHQAFPSSTLLRRHPPPRQDAFKEVEALCEAGGCPLDTSSNAALSRSLEAAVMASGDPAIGSLIKSLVTRAMSEAEYFSSGDARPGGGGLSHFGLALQHYTHFTSPIRRYADVVVHRQLMAALNSPDMAPPVRHSKLQQVAGVMNERHRQAKRAQRECADLYLLLLLHSKPHVEAAIVYEVQPSGVLLFVPKYHIKGAVQLADRAGRPIPLLREGFVEDLNDPFLVAERQKLMLHHGESYISIVDRESGAERDRLSAMQRVWVMLGSDGSRAHGPRLRMRILAPSHPATPALDHQAAQVTEQWAPAIATQRQALASQREEQSTTAEGPSEEQATSLAGILHDFGGQAAPEGGAGKSLFNLRAWGANLVNNLLLGQEQKQRPEQRSSDGTTQQEGTGASEGASAELRILPTTAEEESWELWKEYFNDMDDMYEHACEMESDIELAAAAEQYEEAAKLKKEYDELRKKDLVDALLTELNTAVDEEDYGTAAELRDRGCAGLIGWWHSRTENDPCGHLLRFAPDFGRYTAVMYTPRDFAELKGWTNDSSPYGPFGGMGFQESVPSDEVEPTMAELGMPVMEVFVRKDSAGRLQRQACVVREADKQTDADGAAKNPLELLSAGAPAHMDIHMDTGEAGSGSFAMRISLNPDGTPADISEAPAIIDLEALMAAPSSDASEQADEDSIEEAASAMQHQFLRTPATVTRMDHNNFVLSVPSASGLAETATDDDSPHAAAQSTLDKLRESLAMSSDSAFTGIVVHDSYRKLPDPTAQDGDAASTSGQEDGEVKSNDAWRKAASEVTRIHNQRNPHQPMALSGDELAKVIRSAATGALDLLQQSLKPNFCLEGTTLYSRIQTDVPKTDPFTGLYLGTFGPHGPEVLHLQRSLTEDGEECVLGIKLTGDANVPAGHVSFRARIGRKHRRSGYDLMYPPELDISARYAGEGRVAHKGFKDARWVEGELLHFSGSNPVTRGAELGFVWVVPHERRYLILLSRIDLDDPRLNP</sequence>
<dbReference type="InterPro" id="IPR022966">
    <property type="entry name" value="RNase_II/R_CS"/>
</dbReference>
<keyword evidence="11" id="KW-0378">Hydrolase</keyword>
<evidence type="ECO:0000256" key="4">
    <source>
        <dbReference type="ARBA" id="ARBA00004496"/>
    </source>
</evidence>
<evidence type="ECO:0000313" key="20">
    <source>
        <dbReference type="EMBL" id="EIE25805.1"/>
    </source>
</evidence>
<feature type="domain" description="RNB" evidence="19">
    <location>
        <begin position="532"/>
        <end position="876"/>
    </location>
</feature>
<evidence type="ECO:0000256" key="13">
    <source>
        <dbReference type="ARBA" id="ARBA00022839"/>
    </source>
</evidence>
<dbReference type="eggNOG" id="KOG2102">
    <property type="taxonomic scope" value="Eukaryota"/>
</dbReference>
<comment type="cofactor">
    <cofactor evidence="2">
        <name>Mg(2+)</name>
        <dbReference type="ChEBI" id="CHEBI:18420"/>
    </cofactor>
</comment>
<evidence type="ECO:0000256" key="2">
    <source>
        <dbReference type="ARBA" id="ARBA00001946"/>
    </source>
</evidence>
<evidence type="ECO:0000256" key="8">
    <source>
        <dbReference type="ARBA" id="ARBA00022490"/>
    </source>
</evidence>
<dbReference type="SUPFAM" id="SSF50249">
    <property type="entry name" value="Nucleic acid-binding proteins"/>
    <property type="match status" value="2"/>
</dbReference>
<dbReference type="SMART" id="SM00955">
    <property type="entry name" value="RNB"/>
    <property type="match status" value="1"/>
</dbReference>
<dbReference type="PROSITE" id="PS01175">
    <property type="entry name" value="RIBONUCLEASE_II"/>
    <property type="match status" value="1"/>
</dbReference>
<keyword evidence="9" id="KW-0698">rRNA processing</keyword>
<dbReference type="FunFam" id="2.40.50.700:FF:000001">
    <property type="entry name" value="Exosome complex exonuclease exoribonuclease (Rrp44)"/>
    <property type="match status" value="1"/>
</dbReference>
<name>I0Z586_COCSC</name>
<evidence type="ECO:0000256" key="7">
    <source>
        <dbReference type="ARBA" id="ARBA00016366"/>
    </source>
</evidence>
<evidence type="ECO:0000256" key="17">
    <source>
        <dbReference type="ARBA" id="ARBA00077930"/>
    </source>
</evidence>
<feature type="region of interest" description="Disordered" evidence="18">
    <location>
        <begin position="1126"/>
        <end position="1159"/>
    </location>
</feature>
<dbReference type="EC" id="3.1.13.1" evidence="6"/>
<dbReference type="GeneID" id="17043809"/>
<evidence type="ECO:0000256" key="10">
    <source>
        <dbReference type="ARBA" id="ARBA00022722"/>
    </source>
</evidence>
<keyword evidence="8" id="KW-0963">Cytoplasm</keyword>
<feature type="region of interest" description="Disordered" evidence="18">
    <location>
        <begin position="1061"/>
        <end position="1084"/>
    </location>
</feature>
<dbReference type="Gene3D" id="2.40.50.700">
    <property type="match status" value="1"/>
</dbReference>
<accession>I0Z586</accession>
<evidence type="ECO:0000256" key="9">
    <source>
        <dbReference type="ARBA" id="ARBA00022552"/>
    </source>
</evidence>
<evidence type="ECO:0000256" key="15">
    <source>
        <dbReference type="ARBA" id="ARBA00022884"/>
    </source>
</evidence>
<feature type="region of interest" description="Disordered" evidence="18">
    <location>
        <begin position="1513"/>
        <end position="1541"/>
    </location>
</feature>
<keyword evidence="12" id="KW-0271">Exosome</keyword>
<evidence type="ECO:0000256" key="1">
    <source>
        <dbReference type="ARBA" id="ARBA00001849"/>
    </source>
</evidence>
<evidence type="ECO:0000256" key="14">
    <source>
        <dbReference type="ARBA" id="ARBA00022842"/>
    </source>
</evidence>
<evidence type="ECO:0000313" key="21">
    <source>
        <dbReference type="Proteomes" id="UP000007264"/>
    </source>
</evidence>
<keyword evidence="10" id="KW-0540">Nuclease</keyword>
<dbReference type="Gene3D" id="3.40.50.1010">
    <property type="entry name" value="5'-nuclease"/>
    <property type="match status" value="1"/>
</dbReference>